<protein>
    <submittedName>
        <fullName evidence="2">Uncharacterized protein</fullName>
    </submittedName>
</protein>
<sequence length="68" mass="7313">MGSRNDPIGYLILPIIIVGIYATPVGIVLGIIGVVIATVRRCGYLWPVIGGVVSLGFASLLYLMYFRT</sequence>
<feature type="transmembrane region" description="Helical" evidence="1">
    <location>
        <begin position="44"/>
        <end position="65"/>
    </location>
</feature>
<feature type="transmembrane region" description="Helical" evidence="1">
    <location>
        <begin position="12"/>
        <end position="38"/>
    </location>
</feature>
<evidence type="ECO:0000313" key="3">
    <source>
        <dbReference type="Proteomes" id="UP000072189"/>
    </source>
</evidence>
<gene>
    <name evidence="2" type="ORF">RSA3_00515</name>
</gene>
<dbReference type="EMBL" id="LDRV01000002">
    <property type="protein sequence ID" value="KTS14288.1"/>
    <property type="molecule type" value="Genomic_DNA"/>
</dbReference>
<keyword evidence="1" id="KW-1133">Transmembrane helix</keyword>
<organism evidence="2 3">
    <name type="scientific">Microbacterium testaceum</name>
    <name type="common">Aureobacterium testaceum</name>
    <name type="synonym">Brevibacterium testaceum</name>
    <dbReference type="NCBI Taxonomy" id="2033"/>
    <lineage>
        <taxon>Bacteria</taxon>
        <taxon>Bacillati</taxon>
        <taxon>Actinomycetota</taxon>
        <taxon>Actinomycetes</taxon>
        <taxon>Micrococcales</taxon>
        <taxon>Microbacteriaceae</taxon>
        <taxon>Microbacterium</taxon>
    </lineage>
</organism>
<keyword evidence="1" id="KW-0472">Membrane</keyword>
<evidence type="ECO:0000313" key="2">
    <source>
        <dbReference type="EMBL" id="KTS14288.1"/>
    </source>
</evidence>
<name>A0A147FCK3_MICTE</name>
<proteinExistence type="predicted"/>
<dbReference type="Proteomes" id="UP000072189">
    <property type="component" value="Unassembled WGS sequence"/>
</dbReference>
<accession>A0A147FCK3</accession>
<dbReference type="PATRIC" id="fig|2033.7.peg.1189"/>
<keyword evidence="1" id="KW-0812">Transmembrane</keyword>
<evidence type="ECO:0000256" key="1">
    <source>
        <dbReference type="SAM" id="Phobius"/>
    </source>
</evidence>
<dbReference type="AlphaFoldDB" id="A0A147FCK3"/>
<comment type="caution">
    <text evidence="2">The sequence shown here is derived from an EMBL/GenBank/DDBJ whole genome shotgun (WGS) entry which is preliminary data.</text>
</comment>
<reference evidence="2 3" key="1">
    <citation type="journal article" date="2016" name="Front. Microbiol.">
        <title>Genomic Resource of Rice Seed Associated Bacteria.</title>
        <authorList>
            <person name="Midha S."/>
            <person name="Bansal K."/>
            <person name="Sharma S."/>
            <person name="Kumar N."/>
            <person name="Patil P.P."/>
            <person name="Chaudhry V."/>
            <person name="Patil P.B."/>
        </authorList>
    </citation>
    <scope>NUCLEOTIDE SEQUENCE [LARGE SCALE GENOMIC DNA]</scope>
    <source>
        <strain evidence="2 3">RSA3</strain>
    </source>
</reference>